<dbReference type="InterPro" id="IPR011992">
    <property type="entry name" value="EF-hand-dom_pair"/>
</dbReference>
<dbReference type="Gene3D" id="1.20.120.350">
    <property type="entry name" value="Voltage-gated potassium channels. Chain C"/>
    <property type="match status" value="1"/>
</dbReference>
<dbReference type="SUPFAM" id="SSF47473">
    <property type="entry name" value="EF-hand"/>
    <property type="match status" value="1"/>
</dbReference>
<proteinExistence type="predicted"/>
<organism evidence="1 2">
    <name type="scientific">Durusdinium trenchii</name>
    <dbReference type="NCBI Taxonomy" id="1381693"/>
    <lineage>
        <taxon>Eukaryota</taxon>
        <taxon>Sar</taxon>
        <taxon>Alveolata</taxon>
        <taxon>Dinophyceae</taxon>
        <taxon>Suessiales</taxon>
        <taxon>Symbiodiniaceae</taxon>
        <taxon>Durusdinium</taxon>
    </lineage>
</organism>
<dbReference type="EMBL" id="CAXAMM010031112">
    <property type="protein sequence ID" value="CAK9067555.1"/>
    <property type="molecule type" value="Genomic_DNA"/>
</dbReference>
<comment type="caution">
    <text evidence="1">The sequence shown here is derived from an EMBL/GenBank/DDBJ whole genome shotgun (WGS) entry which is preliminary data.</text>
</comment>
<dbReference type="Pfam" id="PF13499">
    <property type="entry name" value="EF-hand_7"/>
    <property type="match status" value="1"/>
</dbReference>
<sequence>MWCCCRRQRWSLGGSEVLSFEGDEGEGSGQLRGRFFRQYPAPPNGPKEDHKEKKVKDSEWKKALEIEGIDEENPPWVEHSAFESTVGAVILLSTICTGLEIDLHEQSDPTIWIIIENFFCVVWITEMVAKLWELRCRYFQDCLNYVDMSLVVLSVFDAWIMPFLVDYGGDLVLFRLVRLVRLLRLVKLLQVLRRFRNLWLMVRGLIESVSTLNWVILMLCLVMYIFAVFLRLAVDCKGLFADWDPECDQYFGTIPKIMYTLVQVLTLESWAMTVGRPLVDRQPLLFIILLLFIFLTTFGLLNIIVGVIVENTLNIAQSDQELQDRRLQRQLLHELEFLRQVFETADFDGSGTLDREEFVEICQRHEVKTALLRMEIPAEQPEELFDILDEDNLGQITFLQFHESVKKVRGVPTAFDMKNMMVSVSDILRRQNRLQTQYERTEQIIYAIFGKTPPARTQGRLTSMDMQDAANIALLQRKSGFAARAQLKRGGSMESMESCFTYATESLGRPASAASPKSMRAEDAFDIGPGLHYPSEA</sequence>
<gene>
    <name evidence="1" type="ORF">SCF082_LOCUS34179</name>
</gene>
<dbReference type="PROSITE" id="PS00018">
    <property type="entry name" value="EF_HAND_1"/>
    <property type="match status" value="1"/>
</dbReference>
<dbReference type="PROSITE" id="PS50222">
    <property type="entry name" value="EF_HAND_2"/>
    <property type="match status" value="2"/>
</dbReference>
<evidence type="ECO:0000313" key="1">
    <source>
        <dbReference type="EMBL" id="CAK9067555.1"/>
    </source>
</evidence>
<dbReference type="PANTHER" id="PTHR10037:SF293">
    <property type="entry name" value="EF-HAND DOMAIN-CONTAINING PROTEIN"/>
    <property type="match status" value="1"/>
</dbReference>
<accession>A0ABP0NUT3</accession>
<dbReference type="InterPro" id="IPR005821">
    <property type="entry name" value="Ion_trans_dom"/>
</dbReference>
<dbReference type="Proteomes" id="UP001642464">
    <property type="component" value="Unassembled WGS sequence"/>
</dbReference>
<reference evidence="1 2" key="1">
    <citation type="submission" date="2024-02" db="EMBL/GenBank/DDBJ databases">
        <authorList>
            <person name="Chen Y."/>
            <person name="Shah S."/>
            <person name="Dougan E. K."/>
            <person name="Thang M."/>
            <person name="Chan C."/>
        </authorList>
    </citation>
    <scope>NUCLEOTIDE SEQUENCE [LARGE SCALE GENOMIC DNA]</scope>
</reference>
<name>A0ABP0NUT3_9DINO</name>
<dbReference type="Gene3D" id="1.10.287.70">
    <property type="match status" value="1"/>
</dbReference>
<evidence type="ECO:0000313" key="2">
    <source>
        <dbReference type="Proteomes" id="UP001642464"/>
    </source>
</evidence>
<dbReference type="Pfam" id="PF00520">
    <property type="entry name" value="Ion_trans"/>
    <property type="match status" value="1"/>
</dbReference>
<dbReference type="PANTHER" id="PTHR10037">
    <property type="entry name" value="VOLTAGE-GATED CATION CHANNEL CALCIUM AND SODIUM"/>
    <property type="match status" value="1"/>
</dbReference>
<dbReference type="Gene3D" id="1.10.238.10">
    <property type="entry name" value="EF-hand"/>
    <property type="match status" value="1"/>
</dbReference>
<dbReference type="InterPro" id="IPR018247">
    <property type="entry name" value="EF_Hand_1_Ca_BS"/>
</dbReference>
<dbReference type="SUPFAM" id="SSF81324">
    <property type="entry name" value="Voltage-gated potassium channels"/>
    <property type="match status" value="1"/>
</dbReference>
<dbReference type="InterPro" id="IPR002048">
    <property type="entry name" value="EF_hand_dom"/>
</dbReference>
<dbReference type="InterPro" id="IPR027359">
    <property type="entry name" value="Volt_channel_dom_sf"/>
</dbReference>
<keyword evidence="2" id="KW-1185">Reference proteome</keyword>
<dbReference type="CDD" id="cd00051">
    <property type="entry name" value="EFh"/>
    <property type="match status" value="1"/>
</dbReference>
<dbReference type="InterPro" id="IPR043203">
    <property type="entry name" value="VGCC_Ca_Na"/>
</dbReference>
<protein>
    <submittedName>
        <fullName evidence="1">Uncharacterized protein</fullName>
    </submittedName>
</protein>
<dbReference type="SMART" id="SM00054">
    <property type="entry name" value="EFh"/>
    <property type="match status" value="2"/>
</dbReference>